<keyword evidence="5" id="KW-0175">Coiled coil</keyword>
<evidence type="ECO:0000256" key="4">
    <source>
        <dbReference type="ARBA" id="ARBA00023136"/>
    </source>
</evidence>
<feature type="transmembrane region" description="Helical" evidence="6">
    <location>
        <begin position="83"/>
        <end position="105"/>
    </location>
</feature>
<name>A0A3N1D523_9ACTN</name>
<evidence type="ECO:0000256" key="5">
    <source>
        <dbReference type="SAM" id="Coils"/>
    </source>
</evidence>
<proteinExistence type="predicted"/>
<dbReference type="InterPro" id="IPR049453">
    <property type="entry name" value="Memb_transporter_dom"/>
</dbReference>
<evidence type="ECO:0000313" key="8">
    <source>
        <dbReference type="EMBL" id="ROO88641.1"/>
    </source>
</evidence>
<feature type="transmembrane region" description="Helical" evidence="6">
    <location>
        <begin position="142"/>
        <end position="160"/>
    </location>
</feature>
<feature type="transmembrane region" description="Helical" evidence="6">
    <location>
        <begin position="46"/>
        <end position="62"/>
    </location>
</feature>
<feature type="transmembrane region" description="Helical" evidence="6">
    <location>
        <begin position="111"/>
        <end position="130"/>
    </location>
</feature>
<evidence type="ECO:0000256" key="6">
    <source>
        <dbReference type="SAM" id="Phobius"/>
    </source>
</evidence>
<feature type="domain" description="Integral membrane bound transporter" evidence="7">
    <location>
        <begin position="31"/>
        <end position="153"/>
    </location>
</feature>
<feature type="coiled-coil region" evidence="5">
    <location>
        <begin position="163"/>
        <end position="191"/>
    </location>
</feature>
<evidence type="ECO:0000256" key="2">
    <source>
        <dbReference type="ARBA" id="ARBA00022692"/>
    </source>
</evidence>
<dbReference type="Proteomes" id="UP000272400">
    <property type="component" value="Unassembled WGS sequence"/>
</dbReference>
<keyword evidence="2 6" id="KW-0812">Transmembrane</keyword>
<keyword evidence="4 6" id="KW-0472">Membrane</keyword>
<evidence type="ECO:0000256" key="1">
    <source>
        <dbReference type="ARBA" id="ARBA00004141"/>
    </source>
</evidence>
<sequence>MTAFADSFRARTGRLRTMALPIVQVAVAAALAWIIATRLLGHDRPFFAPIAVVLCIGVGLGTRRRRVWELVAGVSVGVGVGDLLISMIGGGAWQIALVVALAMAVSVLLDGGTLISLQAGSSAVLVATLLPPGGTGGVDRMVDALVGGLVGLVAVALLPANPAALATRAIRELLEELSAALEAAATALRDRDPARAAEALERARGSQGTVDKYRDTLLTAHEIAALSPLHRARRDRLEAFATAAEPLDHALRNARVLLRHTVAMIEKGEAAPDLLADGMAELAGTADRLREELAAGTPPLLTRKALRRAAARLDPVPLPPLGFSAHVVLAQLRSLAVDLLEATGEQHAEALAAFPHRAATRAS</sequence>
<evidence type="ECO:0000256" key="3">
    <source>
        <dbReference type="ARBA" id="ARBA00022989"/>
    </source>
</evidence>
<keyword evidence="3 6" id="KW-1133">Transmembrane helix</keyword>
<evidence type="ECO:0000259" key="7">
    <source>
        <dbReference type="Pfam" id="PF13515"/>
    </source>
</evidence>
<reference evidence="8 9" key="1">
    <citation type="submission" date="2018-11" db="EMBL/GenBank/DDBJ databases">
        <title>Sequencing the genomes of 1000 actinobacteria strains.</title>
        <authorList>
            <person name="Klenk H.-P."/>
        </authorList>
    </citation>
    <scope>NUCLEOTIDE SEQUENCE [LARGE SCALE GENOMIC DNA]</scope>
    <source>
        <strain evidence="8 9">DSM 44254</strain>
    </source>
</reference>
<accession>A0A3N1D523</accession>
<dbReference type="EMBL" id="RJKE01000001">
    <property type="protein sequence ID" value="ROO88641.1"/>
    <property type="molecule type" value="Genomic_DNA"/>
</dbReference>
<dbReference type="GO" id="GO:0016020">
    <property type="term" value="C:membrane"/>
    <property type="evidence" value="ECO:0007669"/>
    <property type="project" value="UniProtKB-SubCell"/>
</dbReference>
<protein>
    <submittedName>
        <fullName evidence="8">Uncharacterized membrane protein YgaE (UPF0421/DUF939 family)</fullName>
    </submittedName>
</protein>
<comment type="subcellular location">
    <subcellularLocation>
        <location evidence="1">Membrane</location>
        <topology evidence="1">Multi-pass membrane protein</topology>
    </subcellularLocation>
</comment>
<comment type="caution">
    <text evidence="8">The sequence shown here is derived from an EMBL/GenBank/DDBJ whole genome shotgun (WGS) entry which is preliminary data.</text>
</comment>
<dbReference type="Pfam" id="PF13515">
    <property type="entry name" value="FUSC_2"/>
    <property type="match status" value="1"/>
</dbReference>
<keyword evidence="9" id="KW-1185">Reference proteome</keyword>
<organism evidence="8 9">
    <name type="scientific">Actinocorallia herbida</name>
    <dbReference type="NCBI Taxonomy" id="58109"/>
    <lineage>
        <taxon>Bacteria</taxon>
        <taxon>Bacillati</taxon>
        <taxon>Actinomycetota</taxon>
        <taxon>Actinomycetes</taxon>
        <taxon>Streptosporangiales</taxon>
        <taxon>Thermomonosporaceae</taxon>
        <taxon>Actinocorallia</taxon>
    </lineage>
</organism>
<evidence type="ECO:0000313" key="9">
    <source>
        <dbReference type="Proteomes" id="UP000272400"/>
    </source>
</evidence>
<dbReference type="RefSeq" id="WP_211360029.1">
    <property type="nucleotide sequence ID" value="NZ_RJKE01000001.1"/>
</dbReference>
<dbReference type="AlphaFoldDB" id="A0A3N1D523"/>
<feature type="transmembrane region" description="Helical" evidence="6">
    <location>
        <begin position="20"/>
        <end position="40"/>
    </location>
</feature>
<gene>
    <name evidence="8" type="ORF">EDD29_6315</name>
</gene>